<reference evidence="9 10" key="1">
    <citation type="submission" date="2021-02" db="EMBL/GenBank/DDBJ databases">
        <title>Variation within the Batrachochytrium salamandrivorans European outbreak.</title>
        <authorList>
            <person name="Kelly M."/>
            <person name="Pasmans F."/>
            <person name="Shea T.P."/>
            <person name="Munoz J.F."/>
            <person name="Carranza S."/>
            <person name="Cuomo C.A."/>
            <person name="Martel A."/>
        </authorList>
    </citation>
    <scope>NUCLEOTIDE SEQUENCE [LARGE SCALE GENOMIC DNA]</scope>
    <source>
        <strain evidence="9 10">AMFP18/2</strain>
    </source>
</reference>
<dbReference type="SUPFAM" id="SSF48537">
    <property type="entry name" value="Phospholipase C/P1 nuclease"/>
    <property type="match status" value="1"/>
</dbReference>
<feature type="compositionally biased region" description="Basic residues" evidence="8">
    <location>
        <begin position="319"/>
        <end position="329"/>
    </location>
</feature>
<accession>A0ABQ8F7V8</accession>
<proteinExistence type="inferred from homology"/>
<gene>
    <name evidence="9" type="ORF">BASA50_007177</name>
</gene>
<dbReference type="CDD" id="cd11010">
    <property type="entry name" value="S1-P1_nuclease"/>
    <property type="match status" value="1"/>
</dbReference>
<feature type="region of interest" description="Disordered" evidence="8">
    <location>
        <begin position="293"/>
        <end position="385"/>
    </location>
</feature>
<organism evidence="9 10">
    <name type="scientific">Batrachochytrium salamandrivorans</name>
    <dbReference type="NCBI Taxonomy" id="1357716"/>
    <lineage>
        <taxon>Eukaryota</taxon>
        <taxon>Fungi</taxon>
        <taxon>Fungi incertae sedis</taxon>
        <taxon>Chytridiomycota</taxon>
        <taxon>Chytridiomycota incertae sedis</taxon>
        <taxon>Chytridiomycetes</taxon>
        <taxon>Rhizophydiales</taxon>
        <taxon>Rhizophydiales incertae sedis</taxon>
        <taxon>Batrachochytrium</taxon>
    </lineage>
</organism>
<evidence type="ECO:0008006" key="11">
    <source>
        <dbReference type="Google" id="ProtNLM"/>
    </source>
</evidence>
<keyword evidence="5" id="KW-0378">Hydrolase</keyword>
<dbReference type="PANTHER" id="PTHR33146:SF26">
    <property type="entry name" value="ENDONUCLEASE 4"/>
    <property type="match status" value="1"/>
</dbReference>
<keyword evidence="7" id="KW-0325">Glycoprotein</keyword>
<comment type="similarity">
    <text evidence="1">Belongs to the nuclease type I family.</text>
</comment>
<evidence type="ECO:0000313" key="10">
    <source>
        <dbReference type="Proteomes" id="UP001648503"/>
    </source>
</evidence>
<evidence type="ECO:0000256" key="8">
    <source>
        <dbReference type="SAM" id="MobiDB-lite"/>
    </source>
</evidence>
<dbReference type="Proteomes" id="UP001648503">
    <property type="component" value="Unassembled WGS sequence"/>
</dbReference>
<evidence type="ECO:0000256" key="7">
    <source>
        <dbReference type="ARBA" id="ARBA00023180"/>
    </source>
</evidence>
<dbReference type="Gene3D" id="1.10.575.10">
    <property type="entry name" value="P1 Nuclease"/>
    <property type="match status" value="1"/>
</dbReference>
<dbReference type="InterPro" id="IPR008947">
    <property type="entry name" value="PLipase_C/P1_nuclease_dom_sf"/>
</dbReference>
<evidence type="ECO:0000313" key="9">
    <source>
        <dbReference type="EMBL" id="KAH6593741.1"/>
    </source>
</evidence>
<protein>
    <recommendedName>
        <fullName evidence="11">S1/P1 nuclease</fullName>
    </recommendedName>
</protein>
<keyword evidence="4" id="KW-0255">Endonuclease</keyword>
<keyword evidence="2" id="KW-0540">Nuclease</keyword>
<comment type="caution">
    <text evidence="9">The sequence shown here is derived from an EMBL/GenBank/DDBJ whole genome shotgun (WGS) entry which is preliminary data.</text>
</comment>
<dbReference type="EMBL" id="JAFCIX010000347">
    <property type="protein sequence ID" value="KAH6593741.1"/>
    <property type="molecule type" value="Genomic_DNA"/>
</dbReference>
<name>A0ABQ8F7V8_9FUNG</name>
<keyword evidence="3" id="KW-0479">Metal-binding</keyword>
<keyword evidence="10" id="KW-1185">Reference proteome</keyword>
<evidence type="ECO:0000256" key="5">
    <source>
        <dbReference type="ARBA" id="ARBA00022801"/>
    </source>
</evidence>
<keyword evidence="6" id="KW-1015">Disulfide bond</keyword>
<dbReference type="Pfam" id="PF02265">
    <property type="entry name" value="S1-P1_nuclease"/>
    <property type="match status" value="1"/>
</dbReference>
<sequence>MATSALQKRTVRSIQTPYSMRISIATVCSVAIFALPSVTAWGTVAHKIIGLIAKQFLTKEGLTYVDAYLHQQSMDSIGSWADTERESYEGYDAAEYRVCLSSAIAWHNKILMESTSPDDPGAEDSLKYIIHYLSDVCQPLHANGYDKGGSLTMALFGPTTLSLHRIWDARIPHKRVRDDFQDNPVLYASHLIRSIKTGENKVLSKSWTSNTPIDAVNDIGNSMVGIEYTADSYELSCSVVWSKYNEHYDTNFDDGYYKDVVKTLDMQISKAGLRVAKWINELARLNPQTAVEAATPPTAQPGTSNIEKSSPPPQESMPRPKKKRSKPSKKLVSGAQKPDDPPPSSSDHDDHQVVDDADTEWQVVKKQRTRSSTATTKGKGGNLPE</sequence>
<evidence type="ECO:0000256" key="3">
    <source>
        <dbReference type="ARBA" id="ARBA00022723"/>
    </source>
</evidence>
<dbReference type="PANTHER" id="PTHR33146">
    <property type="entry name" value="ENDONUCLEASE 4"/>
    <property type="match status" value="1"/>
</dbReference>
<evidence type="ECO:0000256" key="4">
    <source>
        <dbReference type="ARBA" id="ARBA00022759"/>
    </source>
</evidence>
<evidence type="ECO:0000256" key="1">
    <source>
        <dbReference type="ARBA" id="ARBA00009547"/>
    </source>
</evidence>
<dbReference type="InterPro" id="IPR003154">
    <property type="entry name" value="S1/P1nuclease"/>
</dbReference>
<evidence type="ECO:0000256" key="6">
    <source>
        <dbReference type="ARBA" id="ARBA00023157"/>
    </source>
</evidence>
<evidence type="ECO:0000256" key="2">
    <source>
        <dbReference type="ARBA" id="ARBA00022722"/>
    </source>
</evidence>